<accession>A0A3S0Q7D6</accession>
<evidence type="ECO:0000313" key="2">
    <source>
        <dbReference type="Proteomes" id="UP000276953"/>
    </source>
</evidence>
<comment type="caution">
    <text evidence="1">The sequence shown here is derived from an EMBL/GenBank/DDBJ whole genome shotgun (WGS) entry which is preliminary data.</text>
</comment>
<protein>
    <submittedName>
        <fullName evidence="1">Uncharacterized protein</fullName>
    </submittedName>
</protein>
<sequence>MSCSGQAYINIVVEAPVQISGGADEICVGTSSLSMPILTYLLHGKWLQELSIHFSSYYRTFSYNFATAVLIPLRQLKWRACESNPIQVKYYLIHNRYRPIVGKKSMSWQALYF</sequence>
<organism evidence="1 2">
    <name type="scientific">Chryseobacterium arthrosphaerae</name>
    <dbReference type="NCBI Taxonomy" id="651561"/>
    <lineage>
        <taxon>Bacteria</taxon>
        <taxon>Pseudomonadati</taxon>
        <taxon>Bacteroidota</taxon>
        <taxon>Flavobacteriia</taxon>
        <taxon>Flavobacteriales</taxon>
        <taxon>Weeksellaceae</taxon>
        <taxon>Chryseobacterium group</taxon>
        <taxon>Chryseobacterium</taxon>
    </lineage>
</organism>
<gene>
    <name evidence="1" type="ORF">EJ377_02920</name>
</gene>
<dbReference type="AlphaFoldDB" id="A0A3S0Q7D6"/>
<dbReference type="Proteomes" id="UP000276953">
    <property type="component" value="Unassembled WGS sequence"/>
</dbReference>
<name>A0A3S0Q7D6_9FLAO</name>
<dbReference type="EMBL" id="RYFC01000001">
    <property type="protein sequence ID" value="RTZ49510.1"/>
    <property type="molecule type" value="Genomic_DNA"/>
</dbReference>
<proteinExistence type="predicted"/>
<evidence type="ECO:0000313" key="1">
    <source>
        <dbReference type="EMBL" id="RTZ49510.1"/>
    </source>
</evidence>
<reference evidence="1 2" key="1">
    <citation type="submission" date="2018-12" db="EMBL/GenBank/DDBJ databases">
        <title>Draft Genome Sequence of Chryseobacterium arthrosphaerae strain ED882-96 Isolated from the Blood of a Patient with Liver Cirrhosis in Taiwan.</title>
        <authorList>
            <person name="Lin J.-N."/>
            <person name="Lai C.-H."/>
            <person name="Yang C.-H."/>
            <person name="Huang Y.-H."/>
        </authorList>
    </citation>
    <scope>NUCLEOTIDE SEQUENCE [LARGE SCALE GENOMIC DNA]</scope>
    <source>
        <strain evidence="1 2">ED882-96</strain>
    </source>
</reference>